<dbReference type="AlphaFoldDB" id="A0A8D9AQN8"/>
<evidence type="ECO:0000256" key="1">
    <source>
        <dbReference type="SAM" id="Phobius"/>
    </source>
</evidence>
<keyword evidence="1" id="KW-1133">Transmembrane helix</keyword>
<dbReference type="EMBL" id="HBUF01582043">
    <property type="protein sequence ID" value="CAG6770525.1"/>
    <property type="molecule type" value="Transcribed_RNA"/>
</dbReference>
<organism evidence="2">
    <name type="scientific">Cacopsylla melanoneura</name>
    <dbReference type="NCBI Taxonomy" id="428564"/>
    <lineage>
        <taxon>Eukaryota</taxon>
        <taxon>Metazoa</taxon>
        <taxon>Ecdysozoa</taxon>
        <taxon>Arthropoda</taxon>
        <taxon>Hexapoda</taxon>
        <taxon>Insecta</taxon>
        <taxon>Pterygota</taxon>
        <taxon>Neoptera</taxon>
        <taxon>Paraneoptera</taxon>
        <taxon>Hemiptera</taxon>
        <taxon>Sternorrhyncha</taxon>
        <taxon>Psylloidea</taxon>
        <taxon>Psyllidae</taxon>
        <taxon>Psyllinae</taxon>
        <taxon>Cacopsylla</taxon>
    </lineage>
</organism>
<proteinExistence type="predicted"/>
<sequence length="128" mass="14281">MKGTGITTPVPLHLALNCLTLTITVFTLIPVLTQWDISLYPLLEPLLHVSDVTTPRPPRTKPNLKRSSRSWRRNRAVTIRTSKRLASLWGQSLTLSARSHWPRAVPTPFLQCSATSPPPSPLRLVEEG</sequence>
<accession>A0A8D9AQN8</accession>
<reference evidence="2" key="1">
    <citation type="submission" date="2021-05" db="EMBL/GenBank/DDBJ databases">
        <authorList>
            <person name="Alioto T."/>
            <person name="Alioto T."/>
            <person name="Gomez Garrido J."/>
        </authorList>
    </citation>
    <scope>NUCLEOTIDE SEQUENCE</scope>
</reference>
<protein>
    <submittedName>
        <fullName evidence="2">Uncharacterized protein</fullName>
    </submittedName>
</protein>
<name>A0A8D9AQN8_9HEMI</name>
<evidence type="ECO:0000313" key="2">
    <source>
        <dbReference type="EMBL" id="CAG6770525.1"/>
    </source>
</evidence>
<keyword evidence="1" id="KW-0472">Membrane</keyword>
<feature type="transmembrane region" description="Helical" evidence="1">
    <location>
        <begin position="12"/>
        <end position="32"/>
    </location>
</feature>
<keyword evidence="1" id="KW-0812">Transmembrane</keyword>